<keyword evidence="4" id="KW-0472">Membrane</keyword>
<comment type="caution">
    <text evidence="10">The sequence shown here is derived from an EMBL/GenBank/DDBJ whole genome shotgun (WGS) entry which is preliminary data.</text>
</comment>
<evidence type="ECO:0000313" key="11">
    <source>
        <dbReference type="Proteomes" id="UP000299102"/>
    </source>
</evidence>
<dbReference type="OrthoDB" id="9988752at2759"/>
<evidence type="ECO:0000259" key="9">
    <source>
        <dbReference type="PROSITE" id="PS51004"/>
    </source>
</evidence>
<dbReference type="GO" id="GO:0030215">
    <property type="term" value="F:semaphorin receptor binding"/>
    <property type="evidence" value="ECO:0007669"/>
    <property type="project" value="InterPro"/>
</dbReference>
<dbReference type="Gene3D" id="3.30.1680.10">
    <property type="entry name" value="ligand-binding face of the semaphorins, domain 2"/>
    <property type="match status" value="1"/>
</dbReference>
<feature type="domain" description="Sema" evidence="9">
    <location>
        <begin position="1"/>
        <end position="102"/>
    </location>
</feature>
<dbReference type="InterPro" id="IPR015943">
    <property type="entry name" value="WD40/YVTN_repeat-like_dom_sf"/>
</dbReference>
<dbReference type="GO" id="GO:0045499">
    <property type="term" value="F:chemorepellent activity"/>
    <property type="evidence" value="ECO:0007669"/>
    <property type="project" value="TreeGrafter"/>
</dbReference>
<evidence type="ECO:0000313" key="10">
    <source>
        <dbReference type="EMBL" id="GBP94719.1"/>
    </source>
</evidence>
<feature type="domain" description="Ig-like" evidence="8">
    <location>
        <begin position="146"/>
        <end position="227"/>
    </location>
</feature>
<proteinExistence type="inferred from homology"/>
<dbReference type="GO" id="GO:0071526">
    <property type="term" value="P:semaphorin-plexin signaling pathway"/>
    <property type="evidence" value="ECO:0007669"/>
    <property type="project" value="TreeGrafter"/>
</dbReference>
<dbReference type="InterPro" id="IPR036352">
    <property type="entry name" value="Semap_dom_sf"/>
</dbReference>
<dbReference type="InterPro" id="IPR036179">
    <property type="entry name" value="Ig-like_dom_sf"/>
</dbReference>
<dbReference type="AlphaFoldDB" id="A0A4C2A6E3"/>
<gene>
    <name evidence="10" type="primary">Sema2a</name>
    <name evidence="10" type="ORF">EVAR_100429_1</name>
</gene>
<dbReference type="GO" id="GO:0030335">
    <property type="term" value="P:positive regulation of cell migration"/>
    <property type="evidence" value="ECO:0007669"/>
    <property type="project" value="TreeGrafter"/>
</dbReference>
<dbReference type="SUPFAM" id="SSF101912">
    <property type="entry name" value="Sema domain"/>
    <property type="match status" value="1"/>
</dbReference>
<dbReference type="SUPFAM" id="SSF103575">
    <property type="entry name" value="Plexin repeat"/>
    <property type="match status" value="1"/>
</dbReference>
<keyword evidence="5" id="KW-1015">Disulfide bond</keyword>
<evidence type="ECO:0000256" key="6">
    <source>
        <dbReference type="ARBA" id="ARBA00023180"/>
    </source>
</evidence>
<reference evidence="10 11" key="1">
    <citation type="journal article" date="2019" name="Commun. Biol.">
        <title>The bagworm genome reveals a unique fibroin gene that provides high tensile strength.</title>
        <authorList>
            <person name="Kono N."/>
            <person name="Nakamura H."/>
            <person name="Ohtoshi R."/>
            <person name="Tomita M."/>
            <person name="Numata K."/>
            <person name="Arakawa K."/>
        </authorList>
    </citation>
    <scope>NUCLEOTIDE SEQUENCE [LARGE SCALE GENOMIC DNA]</scope>
</reference>
<keyword evidence="11" id="KW-1185">Reference proteome</keyword>
<dbReference type="PROSITE" id="PS51004">
    <property type="entry name" value="SEMA"/>
    <property type="match status" value="1"/>
</dbReference>
<dbReference type="InterPro" id="IPR007110">
    <property type="entry name" value="Ig-like_dom"/>
</dbReference>
<evidence type="ECO:0000256" key="3">
    <source>
        <dbReference type="ARBA" id="ARBA00022782"/>
    </source>
</evidence>
<evidence type="ECO:0000259" key="8">
    <source>
        <dbReference type="PROSITE" id="PS50835"/>
    </source>
</evidence>
<dbReference type="PANTHER" id="PTHR11036">
    <property type="entry name" value="SEMAPHORIN"/>
    <property type="match status" value="1"/>
</dbReference>
<accession>A0A4C2A6E3</accession>
<evidence type="ECO:0000256" key="2">
    <source>
        <dbReference type="ARBA" id="ARBA00009492"/>
    </source>
</evidence>
<dbReference type="Pfam" id="PF01437">
    <property type="entry name" value="PSI"/>
    <property type="match status" value="1"/>
</dbReference>
<comment type="similarity">
    <text evidence="2">Belongs to the semaphorin family.</text>
</comment>
<evidence type="ECO:0000256" key="4">
    <source>
        <dbReference type="ARBA" id="ARBA00023136"/>
    </source>
</evidence>
<keyword evidence="6" id="KW-0325">Glycoprotein</keyword>
<dbReference type="PROSITE" id="PS50835">
    <property type="entry name" value="IG_LIKE"/>
    <property type="match status" value="1"/>
</dbReference>
<dbReference type="GO" id="GO:0005886">
    <property type="term" value="C:plasma membrane"/>
    <property type="evidence" value="ECO:0007669"/>
    <property type="project" value="TreeGrafter"/>
</dbReference>
<evidence type="ECO:0000256" key="1">
    <source>
        <dbReference type="ARBA" id="ARBA00004370"/>
    </source>
</evidence>
<dbReference type="Gene3D" id="2.60.40.10">
    <property type="entry name" value="Immunoglobulins"/>
    <property type="match status" value="1"/>
</dbReference>
<dbReference type="InterPro" id="IPR001627">
    <property type="entry name" value="Semap_dom"/>
</dbReference>
<dbReference type="GO" id="GO:0007411">
    <property type="term" value="P:axon guidance"/>
    <property type="evidence" value="ECO:0007669"/>
    <property type="project" value="TreeGrafter"/>
</dbReference>
<dbReference type="InterPro" id="IPR002165">
    <property type="entry name" value="Plexin_repeat"/>
</dbReference>
<organism evidence="10 11">
    <name type="scientific">Eumeta variegata</name>
    <name type="common">Bagworm moth</name>
    <name type="synonym">Eumeta japonica</name>
    <dbReference type="NCBI Taxonomy" id="151549"/>
    <lineage>
        <taxon>Eukaryota</taxon>
        <taxon>Metazoa</taxon>
        <taxon>Ecdysozoa</taxon>
        <taxon>Arthropoda</taxon>
        <taxon>Hexapoda</taxon>
        <taxon>Insecta</taxon>
        <taxon>Pterygota</taxon>
        <taxon>Neoptera</taxon>
        <taxon>Endopterygota</taxon>
        <taxon>Lepidoptera</taxon>
        <taxon>Glossata</taxon>
        <taxon>Ditrysia</taxon>
        <taxon>Tineoidea</taxon>
        <taxon>Psychidae</taxon>
        <taxon>Oiketicinae</taxon>
        <taxon>Eumeta</taxon>
    </lineage>
</organism>
<evidence type="ECO:0000256" key="7">
    <source>
        <dbReference type="PROSITE-ProRule" id="PRU00352"/>
    </source>
</evidence>
<evidence type="ECO:0000256" key="5">
    <source>
        <dbReference type="ARBA" id="ARBA00023157"/>
    </source>
</evidence>
<keyword evidence="3" id="KW-0221">Differentiation</keyword>
<dbReference type="InterPro" id="IPR013783">
    <property type="entry name" value="Ig-like_fold"/>
</dbReference>
<dbReference type="STRING" id="151549.A0A4C2A6E3"/>
<name>A0A4C2A6E3_EUMVA</name>
<dbReference type="PANTHER" id="PTHR11036:SF90">
    <property type="entry name" value="SEMAPHORIN 2B, ISOFORM D-RELATED"/>
    <property type="match status" value="1"/>
</dbReference>
<comment type="caution">
    <text evidence="7">Lacks conserved residue(s) required for the propagation of feature annotation.</text>
</comment>
<comment type="subcellular location">
    <subcellularLocation>
        <location evidence="1">Membrane</location>
    </subcellularLocation>
</comment>
<dbReference type="Proteomes" id="UP000299102">
    <property type="component" value="Unassembled WGS sequence"/>
</dbReference>
<dbReference type="Gene3D" id="2.130.10.10">
    <property type="entry name" value="YVTN repeat-like/Quinoprotein amine dehydrogenase"/>
    <property type="match status" value="1"/>
</dbReference>
<dbReference type="SUPFAM" id="SSF48726">
    <property type="entry name" value="Immunoglobulin"/>
    <property type="match status" value="1"/>
</dbReference>
<dbReference type="EMBL" id="BGZK01002540">
    <property type="protein sequence ID" value="GBP94719.1"/>
    <property type="molecule type" value="Genomic_DNA"/>
</dbReference>
<dbReference type="InterPro" id="IPR027231">
    <property type="entry name" value="Semaphorin"/>
</dbReference>
<protein>
    <submittedName>
        <fullName evidence="10">Semaphorin-2A</fullName>
    </submittedName>
</protein>
<sequence>MDAAVRHEGDAPAFYRRDLVLTTLAVDRQFVDMLGDDFTYTVYYAGTSEGDVYKIVQSASGPSRTADVWHAAAGEPVRALALSRRSHALYVATDYRLRQLPLRACAHRYDSCVRCILDPYCGWDKEVGACRPYAPGLLQDATNSTPALCDASAPQKSVRAGYGQSVHLATFARTPDALRDQHVMWYHHSREKGRYRIYFNTERVLQTSERGLVLLSVTEADAGRYECYFGPSLLASYTLDVDTHRCTQPSKSQEYKQVYSDWCHEFEKYKSAMKAWESRQMVSSQLPPPYAIRRHTFFS</sequence>
<dbReference type="Pfam" id="PF01403">
    <property type="entry name" value="Sema"/>
    <property type="match status" value="1"/>
</dbReference>